<dbReference type="AlphaFoldDB" id="A0A5J5F7I8"/>
<dbReference type="EMBL" id="VXIS01000019">
    <property type="protein sequence ID" value="KAA8912923.1"/>
    <property type="molecule type" value="Genomic_DNA"/>
</dbReference>
<organism evidence="2 3">
    <name type="scientific">Sphaerosporella brunnea</name>
    <dbReference type="NCBI Taxonomy" id="1250544"/>
    <lineage>
        <taxon>Eukaryota</taxon>
        <taxon>Fungi</taxon>
        <taxon>Dikarya</taxon>
        <taxon>Ascomycota</taxon>
        <taxon>Pezizomycotina</taxon>
        <taxon>Pezizomycetes</taxon>
        <taxon>Pezizales</taxon>
        <taxon>Pyronemataceae</taxon>
        <taxon>Sphaerosporella</taxon>
    </lineage>
</organism>
<keyword evidence="3" id="KW-1185">Reference proteome</keyword>
<protein>
    <submittedName>
        <fullName evidence="2">Uncharacterized protein</fullName>
    </submittedName>
</protein>
<proteinExistence type="predicted"/>
<dbReference type="InParanoid" id="A0A5J5F7I8"/>
<sequence length="139" mass="16108">MFRLVSKQSFKPMGVHYRLQVRRAISSTTPRCNTDDDSNGQSTGSADGPIHPPWESRLLLPHSWLSERDEIGDDAKFDKMDAKIDANFDKLNTKMDRIRQEDVLQRLRLLLDLEEAVEIRRLLRHGKRGAVHPFEKIDD</sequence>
<gene>
    <name evidence="2" type="ORF">FN846DRAFT_903278</name>
</gene>
<evidence type="ECO:0000256" key="1">
    <source>
        <dbReference type="SAM" id="MobiDB-lite"/>
    </source>
</evidence>
<accession>A0A5J5F7I8</accession>
<feature type="region of interest" description="Disordered" evidence="1">
    <location>
        <begin position="27"/>
        <end position="53"/>
    </location>
</feature>
<reference evidence="2 3" key="1">
    <citation type="submission" date="2019-09" db="EMBL/GenBank/DDBJ databases">
        <title>Draft genome of the ectomycorrhizal ascomycete Sphaerosporella brunnea.</title>
        <authorList>
            <consortium name="DOE Joint Genome Institute"/>
            <person name="Benucci G.M."/>
            <person name="Marozzi G."/>
            <person name="Antonielli L."/>
            <person name="Sanchez S."/>
            <person name="Marco P."/>
            <person name="Wang X."/>
            <person name="Falini L.B."/>
            <person name="Barry K."/>
            <person name="Haridas S."/>
            <person name="Lipzen A."/>
            <person name="Labutti K."/>
            <person name="Grigoriev I.V."/>
            <person name="Murat C."/>
            <person name="Martin F."/>
            <person name="Albertini E."/>
            <person name="Donnini D."/>
            <person name="Bonito G."/>
        </authorList>
    </citation>
    <scope>NUCLEOTIDE SEQUENCE [LARGE SCALE GENOMIC DNA]</scope>
    <source>
        <strain evidence="2 3">Sb_GMNB300</strain>
    </source>
</reference>
<comment type="caution">
    <text evidence="2">The sequence shown here is derived from an EMBL/GenBank/DDBJ whole genome shotgun (WGS) entry which is preliminary data.</text>
</comment>
<name>A0A5J5F7I8_9PEZI</name>
<evidence type="ECO:0000313" key="3">
    <source>
        <dbReference type="Proteomes" id="UP000326924"/>
    </source>
</evidence>
<evidence type="ECO:0000313" key="2">
    <source>
        <dbReference type="EMBL" id="KAA8912923.1"/>
    </source>
</evidence>
<dbReference type="Proteomes" id="UP000326924">
    <property type="component" value="Unassembled WGS sequence"/>
</dbReference>
<dbReference type="OrthoDB" id="5397742at2759"/>